<protein>
    <submittedName>
        <fullName evidence="1">Histidine phosphatase family protein</fullName>
    </submittedName>
</protein>
<dbReference type="InterPro" id="IPR029033">
    <property type="entry name" value="His_PPase_superfam"/>
</dbReference>
<name>A0A844TEN1_9BRAD</name>
<dbReference type="SUPFAM" id="SSF53254">
    <property type="entry name" value="Phosphoglycerate mutase-like"/>
    <property type="match status" value="1"/>
</dbReference>
<gene>
    <name evidence="1" type="ORF">GPL20_31355</name>
</gene>
<dbReference type="GO" id="GO:0005737">
    <property type="term" value="C:cytoplasm"/>
    <property type="evidence" value="ECO:0007669"/>
    <property type="project" value="TreeGrafter"/>
</dbReference>
<dbReference type="InterPro" id="IPR050275">
    <property type="entry name" value="PGM_Phosphatase"/>
</dbReference>
<dbReference type="EMBL" id="WQNE01000035">
    <property type="protein sequence ID" value="MVT77498.1"/>
    <property type="molecule type" value="Genomic_DNA"/>
</dbReference>
<dbReference type="PANTHER" id="PTHR48100:SF1">
    <property type="entry name" value="HISTIDINE PHOSPHATASE FAMILY PROTEIN-RELATED"/>
    <property type="match status" value="1"/>
</dbReference>
<reference evidence="1 2" key="1">
    <citation type="submission" date="2019-12" db="EMBL/GenBank/DDBJ databases">
        <title>Draft genome sequences Bradyrhizobium cajani AMBPC1010, Bradyrhizobium pachyrhizi AMBPC1040 and Bradyrhizobium yuanmingense ALSPC3051, three plant growth promoting strains isolated from nodules of Cajanus cajan L. in Dominican Republic.</title>
        <authorList>
            <person name="Flores-Felix J.D."/>
            <person name="Araujo J."/>
            <person name="Diaz-Alcantara C."/>
            <person name="Gonzalez-Andres F."/>
            <person name="Velazquez E."/>
        </authorList>
    </citation>
    <scope>NUCLEOTIDE SEQUENCE [LARGE SCALE GENOMIC DNA]</scope>
    <source>
        <strain evidence="1 2">1010</strain>
    </source>
</reference>
<dbReference type="PANTHER" id="PTHR48100">
    <property type="entry name" value="BROAD-SPECIFICITY PHOSPHATASE YOR283W-RELATED"/>
    <property type="match status" value="1"/>
</dbReference>
<comment type="caution">
    <text evidence="1">The sequence shown here is derived from an EMBL/GenBank/DDBJ whole genome shotgun (WGS) entry which is preliminary data.</text>
</comment>
<dbReference type="InterPro" id="IPR013078">
    <property type="entry name" value="His_Pase_superF_clade-1"/>
</dbReference>
<dbReference type="Gene3D" id="3.40.50.1240">
    <property type="entry name" value="Phosphoglycerate mutase-like"/>
    <property type="match status" value="1"/>
</dbReference>
<keyword evidence="2" id="KW-1185">Reference proteome</keyword>
<dbReference type="SMART" id="SM00855">
    <property type="entry name" value="PGAM"/>
    <property type="match status" value="1"/>
</dbReference>
<dbReference type="AlphaFoldDB" id="A0A844TEN1"/>
<evidence type="ECO:0000313" key="1">
    <source>
        <dbReference type="EMBL" id="MVT77498.1"/>
    </source>
</evidence>
<dbReference type="Proteomes" id="UP000449969">
    <property type="component" value="Unassembled WGS sequence"/>
</dbReference>
<organism evidence="1 2">
    <name type="scientific">Bradyrhizobium cajani</name>
    <dbReference type="NCBI Taxonomy" id="1928661"/>
    <lineage>
        <taxon>Bacteria</taxon>
        <taxon>Pseudomonadati</taxon>
        <taxon>Pseudomonadota</taxon>
        <taxon>Alphaproteobacteria</taxon>
        <taxon>Hyphomicrobiales</taxon>
        <taxon>Nitrobacteraceae</taxon>
        <taxon>Bradyrhizobium</taxon>
    </lineage>
</organism>
<proteinExistence type="predicted"/>
<evidence type="ECO:0000313" key="2">
    <source>
        <dbReference type="Proteomes" id="UP000449969"/>
    </source>
</evidence>
<accession>A0A844TEN1</accession>
<sequence length="207" mass="22410">MQAAAFVPQRPISLEMSMEGETFLWLIRHAPVDGVKGTIHAPDAPADLGDHAQLEALRQSLPRDAASYASPSRRTVETARALGLDPMLVSEFREQDFGDWTGHRHDELAATGGEGYAQFWSDPAHGRPPGGESFEDQVARVRAGLSRIGAGSAALVVHSGTIRAALCIALDLTPEAALRFVIDPLSLTRIDRLATGWRVVTVNQRVR</sequence>
<dbReference type="GO" id="GO:0016791">
    <property type="term" value="F:phosphatase activity"/>
    <property type="evidence" value="ECO:0007669"/>
    <property type="project" value="TreeGrafter"/>
</dbReference>
<dbReference type="CDD" id="cd07067">
    <property type="entry name" value="HP_PGM_like"/>
    <property type="match status" value="1"/>
</dbReference>
<dbReference type="Pfam" id="PF00300">
    <property type="entry name" value="His_Phos_1"/>
    <property type="match status" value="1"/>
</dbReference>